<reference evidence="1 2" key="1">
    <citation type="submission" date="2018-06" db="EMBL/GenBank/DDBJ databases">
        <title>Comparative genomics reveals the genomic features of Rhizophagus irregularis, R. cerebriforme, R. diaphanum and Gigaspora rosea, and their symbiotic lifestyle signature.</title>
        <authorList>
            <person name="Morin E."/>
            <person name="San Clemente H."/>
            <person name="Chen E.C.H."/>
            <person name="De La Providencia I."/>
            <person name="Hainaut M."/>
            <person name="Kuo A."/>
            <person name="Kohler A."/>
            <person name="Murat C."/>
            <person name="Tang N."/>
            <person name="Roy S."/>
            <person name="Loubradou J."/>
            <person name="Henrissat B."/>
            <person name="Grigoriev I.V."/>
            <person name="Corradi N."/>
            <person name="Roux C."/>
            <person name="Martin F.M."/>
        </authorList>
    </citation>
    <scope>NUCLEOTIDE SEQUENCE [LARGE SCALE GENOMIC DNA]</scope>
    <source>
        <strain evidence="1 2">DAOM 194757</strain>
    </source>
</reference>
<accession>A0A397W9Y0</accession>
<protein>
    <submittedName>
        <fullName evidence="1">Uncharacterized protein</fullName>
    </submittedName>
</protein>
<proteinExistence type="predicted"/>
<organism evidence="1 2">
    <name type="scientific">Gigaspora rosea</name>
    <dbReference type="NCBI Taxonomy" id="44941"/>
    <lineage>
        <taxon>Eukaryota</taxon>
        <taxon>Fungi</taxon>
        <taxon>Fungi incertae sedis</taxon>
        <taxon>Mucoromycota</taxon>
        <taxon>Glomeromycotina</taxon>
        <taxon>Glomeromycetes</taxon>
        <taxon>Diversisporales</taxon>
        <taxon>Gigasporaceae</taxon>
        <taxon>Gigaspora</taxon>
    </lineage>
</organism>
<dbReference type="AlphaFoldDB" id="A0A397W9Y0"/>
<dbReference type="OrthoDB" id="10610104at2759"/>
<name>A0A397W9Y0_9GLOM</name>
<keyword evidence="2" id="KW-1185">Reference proteome</keyword>
<sequence>MKETPERAYLGERISNVKLHNGALVNGSSAIGVFSNRGTGPRNGVHYRALINSVTIRTFSLRDGSRGYRNWIHFCKGRNKYHKLLLQNNNDIESKTRQLFFEKNENTPENDKCAWLCLIITGQKLHYYLDFEYRVCTPVLCDLDKNRGPVLNTTENPDGDAVNQCSIM</sequence>
<evidence type="ECO:0000313" key="2">
    <source>
        <dbReference type="Proteomes" id="UP000266673"/>
    </source>
</evidence>
<gene>
    <name evidence="1" type="ORF">C2G38_2136432</name>
</gene>
<comment type="caution">
    <text evidence="1">The sequence shown here is derived from an EMBL/GenBank/DDBJ whole genome shotgun (WGS) entry which is preliminary data.</text>
</comment>
<evidence type="ECO:0000313" key="1">
    <source>
        <dbReference type="EMBL" id="RIB30299.1"/>
    </source>
</evidence>
<dbReference type="Proteomes" id="UP000266673">
    <property type="component" value="Unassembled WGS sequence"/>
</dbReference>
<dbReference type="EMBL" id="QKWP01000016">
    <property type="protein sequence ID" value="RIB30299.1"/>
    <property type="molecule type" value="Genomic_DNA"/>
</dbReference>